<feature type="signal peptide" evidence="7">
    <location>
        <begin position="1"/>
        <end position="23"/>
    </location>
</feature>
<evidence type="ECO:0000256" key="1">
    <source>
        <dbReference type="ARBA" id="ARBA00004370"/>
    </source>
</evidence>
<dbReference type="PhylomeDB" id="A0A068U7W2"/>
<evidence type="ECO:0000256" key="7">
    <source>
        <dbReference type="SAM" id="SignalP"/>
    </source>
</evidence>
<feature type="region of interest" description="Disordered" evidence="6">
    <location>
        <begin position="169"/>
        <end position="189"/>
    </location>
</feature>
<feature type="chain" id="PRO_5001654652" description="DOMON domain-containing protein" evidence="7">
    <location>
        <begin position="24"/>
        <end position="189"/>
    </location>
</feature>
<evidence type="ECO:0000256" key="5">
    <source>
        <dbReference type="ARBA" id="ARBA00023136"/>
    </source>
</evidence>
<evidence type="ECO:0000256" key="4">
    <source>
        <dbReference type="ARBA" id="ARBA00022982"/>
    </source>
</evidence>
<dbReference type="PROSITE" id="PS50836">
    <property type="entry name" value="DOMON"/>
    <property type="match status" value="1"/>
</dbReference>
<evidence type="ECO:0000313" key="9">
    <source>
        <dbReference type="EMBL" id="CDP04611.1"/>
    </source>
</evidence>
<dbReference type="PANTHER" id="PTHR23130">
    <property type="entry name" value="CYTOCHROME B561 AND DOMON DOMAIN-CONTAINING PROTEIN"/>
    <property type="match status" value="1"/>
</dbReference>
<keyword evidence="4" id="KW-0249">Electron transport</keyword>
<evidence type="ECO:0000256" key="3">
    <source>
        <dbReference type="ARBA" id="ARBA00022729"/>
    </source>
</evidence>
<dbReference type="STRING" id="49390.A0A068U7W2"/>
<dbReference type="InterPro" id="IPR045265">
    <property type="entry name" value="AIR12_DOMON"/>
</dbReference>
<dbReference type="InterPro" id="IPR005018">
    <property type="entry name" value="DOMON_domain"/>
</dbReference>
<proteinExistence type="predicted"/>
<feature type="domain" description="DOMON" evidence="8">
    <location>
        <begin position="46"/>
        <end position="159"/>
    </location>
</feature>
<dbReference type="Proteomes" id="UP000295252">
    <property type="component" value="Chromosome IX"/>
</dbReference>
<comment type="subcellular location">
    <subcellularLocation>
        <location evidence="1">Membrane</location>
    </subcellularLocation>
</comment>
<evidence type="ECO:0000313" key="10">
    <source>
        <dbReference type="Proteomes" id="UP000295252"/>
    </source>
</evidence>
<dbReference type="Gramene" id="CDP04611">
    <property type="protein sequence ID" value="CDP04611"/>
    <property type="gene ID" value="GSCOC_T00018615001"/>
</dbReference>
<keyword evidence="2" id="KW-0813">Transport</keyword>
<dbReference type="OMA" id="LHWNYIP"/>
<dbReference type="EMBL" id="HG739097">
    <property type="protein sequence ID" value="CDP04611.1"/>
    <property type="molecule type" value="Genomic_DNA"/>
</dbReference>
<dbReference type="OrthoDB" id="19261at2759"/>
<gene>
    <name evidence="9" type="ORF">GSCOC_T00018615001</name>
</gene>
<keyword evidence="10" id="KW-1185">Reference proteome</keyword>
<sequence length="189" mass="20370">MASGSLAILFFCTLSPLLLLSSAQTCSSFSFTSKRSYTSCIDLPYLEAHLHWNYTPSTGKISLAYRAKQSSQGWIAWAINPSRAGMVGSQALVAFRNTNGSMTAYPTSITSYSPSLLPGSLSFQVSNISAEYLDNEMTIFAVLGPLEDATTVYHVWQAGSTVLNNIPQGHPLSPPNLQSTGTLSFLSKK</sequence>
<dbReference type="AlphaFoldDB" id="A0A068U7W2"/>
<protein>
    <recommendedName>
        <fullName evidence="8">DOMON domain-containing protein</fullName>
    </recommendedName>
</protein>
<feature type="compositionally biased region" description="Polar residues" evidence="6">
    <location>
        <begin position="175"/>
        <end position="189"/>
    </location>
</feature>
<dbReference type="InParanoid" id="A0A068U7W2"/>
<reference evidence="10" key="1">
    <citation type="journal article" date="2014" name="Science">
        <title>The coffee genome provides insight into the convergent evolution of caffeine biosynthesis.</title>
        <authorList>
            <person name="Denoeud F."/>
            <person name="Carretero-Paulet L."/>
            <person name="Dereeper A."/>
            <person name="Droc G."/>
            <person name="Guyot R."/>
            <person name="Pietrella M."/>
            <person name="Zheng C."/>
            <person name="Alberti A."/>
            <person name="Anthony F."/>
            <person name="Aprea G."/>
            <person name="Aury J.M."/>
            <person name="Bento P."/>
            <person name="Bernard M."/>
            <person name="Bocs S."/>
            <person name="Campa C."/>
            <person name="Cenci A."/>
            <person name="Combes M.C."/>
            <person name="Crouzillat D."/>
            <person name="Da Silva C."/>
            <person name="Daddiego L."/>
            <person name="De Bellis F."/>
            <person name="Dussert S."/>
            <person name="Garsmeur O."/>
            <person name="Gayraud T."/>
            <person name="Guignon V."/>
            <person name="Jahn K."/>
            <person name="Jamilloux V."/>
            <person name="Joet T."/>
            <person name="Labadie K."/>
            <person name="Lan T."/>
            <person name="Leclercq J."/>
            <person name="Lepelley M."/>
            <person name="Leroy T."/>
            <person name="Li L.T."/>
            <person name="Librado P."/>
            <person name="Lopez L."/>
            <person name="Munoz A."/>
            <person name="Noel B."/>
            <person name="Pallavicini A."/>
            <person name="Perrotta G."/>
            <person name="Poncet V."/>
            <person name="Pot D."/>
            <person name="Priyono X."/>
            <person name="Rigoreau M."/>
            <person name="Rouard M."/>
            <person name="Rozas J."/>
            <person name="Tranchant-Dubreuil C."/>
            <person name="VanBuren R."/>
            <person name="Zhang Q."/>
            <person name="Andrade A.C."/>
            <person name="Argout X."/>
            <person name="Bertrand B."/>
            <person name="de Kochko A."/>
            <person name="Graziosi G."/>
            <person name="Henry R.J."/>
            <person name="Jayarama X."/>
            <person name="Ming R."/>
            <person name="Nagai C."/>
            <person name="Rounsley S."/>
            <person name="Sankoff D."/>
            <person name="Giuliano G."/>
            <person name="Albert V.A."/>
            <person name="Wincker P."/>
            <person name="Lashermes P."/>
        </authorList>
    </citation>
    <scope>NUCLEOTIDE SEQUENCE [LARGE SCALE GENOMIC DNA]</scope>
    <source>
        <strain evidence="10">cv. DH200-94</strain>
    </source>
</reference>
<name>A0A068U7W2_COFCA</name>
<keyword evidence="3 7" id="KW-0732">Signal</keyword>
<dbReference type="PANTHER" id="PTHR23130:SF159">
    <property type="entry name" value="OS08G0335600 PROTEIN"/>
    <property type="match status" value="1"/>
</dbReference>
<evidence type="ECO:0000259" key="8">
    <source>
        <dbReference type="PROSITE" id="PS50836"/>
    </source>
</evidence>
<organism evidence="9 10">
    <name type="scientific">Coffea canephora</name>
    <name type="common">Robusta coffee</name>
    <dbReference type="NCBI Taxonomy" id="49390"/>
    <lineage>
        <taxon>Eukaryota</taxon>
        <taxon>Viridiplantae</taxon>
        <taxon>Streptophyta</taxon>
        <taxon>Embryophyta</taxon>
        <taxon>Tracheophyta</taxon>
        <taxon>Spermatophyta</taxon>
        <taxon>Magnoliopsida</taxon>
        <taxon>eudicotyledons</taxon>
        <taxon>Gunneridae</taxon>
        <taxon>Pentapetalae</taxon>
        <taxon>asterids</taxon>
        <taxon>lamiids</taxon>
        <taxon>Gentianales</taxon>
        <taxon>Rubiaceae</taxon>
        <taxon>Ixoroideae</taxon>
        <taxon>Gardenieae complex</taxon>
        <taxon>Bertiereae - Coffeeae clade</taxon>
        <taxon>Coffeeae</taxon>
        <taxon>Coffea</taxon>
    </lineage>
</organism>
<evidence type="ECO:0000256" key="2">
    <source>
        <dbReference type="ARBA" id="ARBA00022448"/>
    </source>
</evidence>
<keyword evidence="5" id="KW-0472">Membrane</keyword>
<evidence type="ECO:0000256" key="6">
    <source>
        <dbReference type="SAM" id="MobiDB-lite"/>
    </source>
</evidence>
<dbReference type="GO" id="GO:0016020">
    <property type="term" value="C:membrane"/>
    <property type="evidence" value="ECO:0007669"/>
    <property type="project" value="UniProtKB-SubCell"/>
</dbReference>
<accession>A0A068U7W2</accession>
<dbReference type="Pfam" id="PF04526">
    <property type="entry name" value="DUF568"/>
    <property type="match status" value="1"/>
</dbReference>
<dbReference type="CDD" id="cd09629">
    <property type="entry name" value="DOMON_CIL1_like"/>
    <property type="match status" value="1"/>
</dbReference>
<dbReference type="SUPFAM" id="SSF89372">
    <property type="entry name" value="Fucose-specific lectin"/>
    <property type="match status" value="1"/>
</dbReference>